<name>A0A9Q1C3P0_HOLLE</name>
<dbReference type="GO" id="GO:0060213">
    <property type="term" value="P:positive regulation of nuclear-transcribed mRNA poly(A) tail shortening"/>
    <property type="evidence" value="ECO:0007669"/>
    <property type="project" value="TreeGrafter"/>
</dbReference>
<feature type="compositionally biased region" description="Polar residues" evidence="1">
    <location>
        <begin position="625"/>
        <end position="638"/>
    </location>
</feature>
<dbReference type="Proteomes" id="UP001152320">
    <property type="component" value="Chromosome 8"/>
</dbReference>
<feature type="compositionally biased region" description="Low complexity" evidence="1">
    <location>
        <begin position="707"/>
        <end position="726"/>
    </location>
</feature>
<feature type="region of interest" description="Disordered" evidence="1">
    <location>
        <begin position="462"/>
        <end position="643"/>
    </location>
</feature>
<sequence length="1500" mass="159466">MAAQSTSFASAINMSQWKSNDMPQNSWLNGGSRWNMDSNVNDEPNNQSSDWGAKGGPNGLSLMDQKKTNGWPAISSANSNGLKPGDVIPGDVNGMNGTSSGSSLLSSDQNQGQRNGNFAGESSLTGSIWGSGSSEWGGIQTSAGSDKPETAPSFNQGLQGVRGMQSTNSGNPWGQGPAKSPLTSESNISLSSAPSSSGATFTTSSASSNSNTHWSGNNSQGQGESPQERENSPLAKPEVSEESNFPNSSTATSTTSSVSTASDTSTVTEDSNKPTNNSNAQNQQGNMTGKNSWEEDGTAWNSQSRASQGMEPGNGSGGWGSAPPTSTGPSGWGTSTSGEVSGWGALPSGNQGDKNATTGWGHTDKVEDQETLGTEIWGSKSDASVTPSAWGKPLGAQTTGPTNQWGTKPNSAPNQQSQGGRGWGPFPSAGNGGQSGWNEASVAAKLQPTAWGDANSQVLRSGVKDEGLAGNGTQWGKMPINQGTKWDIDSDSKGSKQDVDNGTAVWSGQHQNPPRPPPNAWNKDPPKSPWGNPVQQSKPPQPDSAWGAPPNSNKAWGNPDEPKQAWGQPQQSQWNQSGNSDNRSGTSSAWGGSAPPTAKPPSSRTGPSNNNYGSWNKDDNEGKKQQSFPQENQTQSVSPCAGWLPILDIPQEIVPTGWGQLSPSDPSKPFGLDDGTYVWGDSKEHNAWVTEMSAKNVLRMKQLKQKAAAAATAGGTSTMQSPSVPSSKPPSTPSSEDGAPVGFSSSDQKKTGWDETGSANTTSASRPKTETESGGEWQNLPRTPSEESKWGNDSQHSSSWGTSTRSSAQSREPMQTWNEESTNISSSIGHWGEEEWDRGSQNSDASSGVGRRKLSVSDTNGNRNPSQVALKLRALMDRGFSKEDAEMMLKKHNMNLESAFEELAPGQDHLKTTSDMDLQFSNMKLHGCGGSGDMSSNFSMNMMQNMRNKGMNNLGAVGGPGYHGQGPQNQRMPQQKFQGQMSSGNNQPLRGNFNPMQQQQQQQQQQLLQAMAAGMNQNSQLPQQLIHALQQNPQLLAQLQNMQGGNSGKPGYMNRQSDFFRNQFMPQNQAGQSRPRAPFSNNRPMMQGDADMNNPNFLSGAGFGQDMGGHQPQQSRMEQFFSKQQRQQQQQQQQQNRVFSRHPGNLPKPMRSDENNSRSTSPAASDSMPNSADSAFSDSSVWPFSQPSVDDQGDGVPEFKPGVPWKPRTFDVANDPDATPGSVGSLSSTLSLGKTPGREREKHDDLNGILMRPMKPPHGGNGHQVWGHGNRRSQSTSGGWNYQESGSVFQRQQSLPGFGSRPNRPGPPPGLENNPRNSNWNRAGSWDAGSWSGNDGMSGGSNWLVLRNVGNVDSSYLHILCRQHGVVEQFNLNQAQGMALVAYKNREDAMKARQALNSPSFGISANFVNPNEIGALVGGGTTGGSQWSNGQNKLWDDGGMHSNQSQWNGSGLGGVGLPGMQGSLWSPGPMAGGNGGIGSWGGSDMPVTPNLPLLPEDLLN</sequence>
<dbReference type="OrthoDB" id="10072637at2759"/>
<evidence type="ECO:0000313" key="4">
    <source>
        <dbReference type="Proteomes" id="UP001152320"/>
    </source>
</evidence>
<dbReference type="InterPro" id="IPR009060">
    <property type="entry name" value="UBA-like_sf"/>
</dbReference>
<feature type="compositionally biased region" description="Polar residues" evidence="1">
    <location>
        <begin position="152"/>
        <end position="172"/>
    </location>
</feature>
<dbReference type="PANTHER" id="PTHR13020:SF25">
    <property type="entry name" value="PROTEIN GAWKY"/>
    <property type="match status" value="1"/>
</dbReference>
<feature type="compositionally biased region" description="Polar residues" evidence="1">
    <location>
        <begin position="1157"/>
        <end position="1189"/>
    </location>
</feature>
<feature type="compositionally biased region" description="Low complexity" evidence="1">
    <location>
        <begin position="248"/>
        <end position="269"/>
    </location>
</feature>
<feature type="region of interest" description="Disordered" evidence="1">
    <location>
        <begin position="1255"/>
        <end position="1333"/>
    </location>
</feature>
<feature type="compositionally biased region" description="Polar residues" evidence="1">
    <location>
        <begin position="348"/>
        <end position="360"/>
    </location>
</feature>
<feature type="compositionally biased region" description="Polar residues" evidence="1">
    <location>
        <begin position="273"/>
        <end position="291"/>
    </location>
</feature>
<comment type="caution">
    <text evidence="3">The sequence shown here is derived from an EMBL/GenBank/DDBJ whole genome shotgun (WGS) entry which is preliminary data.</text>
</comment>
<evidence type="ECO:0000259" key="2">
    <source>
        <dbReference type="PROSITE" id="PS50030"/>
    </source>
</evidence>
<feature type="compositionally biased region" description="Polar residues" evidence="1">
    <location>
        <begin position="757"/>
        <end position="766"/>
    </location>
</feature>
<evidence type="ECO:0000256" key="1">
    <source>
        <dbReference type="SAM" id="MobiDB-lite"/>
    </source>
</evidence>
<accession>A0A9Q1C3P0</accession>
<organism evidence="3 4">
    <name type="scientific">Holothuria leucospilota</name>
    <name type="common">Black long sea cucumber</name>
    <name type="synonym">Mertensiothuria leucospilota</name>
    <dbReference type="NCBI Taxonomy" id="206669"/>
    <lineage>
        <taxon>Eukaryota</taxon>
        <taxon>Metazoa</taxon>
        <taxon>Echinodermata</taxon>
        <taxon>Eleutherozoa</taxon>
        <taxon>Echinozoa</taxon>
        <taxon>Holothuroidea</taxon>
        <taxon>Aspidochirotacea</taxon>
        <taxon>Aspidochirotida</taxon>
        <taxon>Holothuriidae</taxon>
        <taxon>Holothuria</taxon>
    </lineage>
</organism>
<dbReference type="EMBL" id="JAIZAY010000008">
    <property type="protein sequence ID" value="KAJ8037777.1"/>
    <property type="molecule type" value="Genomic_DNA"/>
</dbReference>
<proteinExistence type="predicted"/>
<keyword evidence="4" id="KW-1185">Reference proteome</keyword>
<dbReference type="SUPFAM" id="SSF46934">
    <property type="entry name" value="UBA-like"/>
    <property type="match status" value="1"/>
</dbReference>
<feature type="compositionally biased region" description="Low complexity" evidence="1">
    <location>
        <begin position="1124"/>
        <end position="1135"/>
    </location>
</feature>
<protein>
    <submittedName>
        <fullName evidence="3">Trinucleotide repeat-containing protein6C protein</fullName>
    </submittedName>
</protein>
<dbReference type="InterPro" id="IPR052068">
    <property type="entry name" value="GW182_domain"/>
</dbReference>
<dbReference type="GO" id="GO:0005654">
    <property type="term" value="C:nucleoplasm"/>
    <property type="evidence" value="ECO:0007669"/>
    <property type="project" value="TreeGrafter"/>
</dbReference>
<evidence type="ECO:0000313" key="3">
    <source>
        <dbReference type="EMBL" id="KAJ8037777.1"/>
    </source>
</evidence>
<feature type="compositionally biased region" description="Polar residues" evidence="1">
    <location>
        <begin position="108"/>
        <end position="125"/>
    </location>
</feature>
<feature type="compositionally biased region" description="Low complexity" evidence="1">
    <location>
        <begin position="184"/>
        <end position="215"/>
    </location>
</feature>
<feature type="compositionally biased region" description="Low complexity" evidence="1">
    <location>
        <begin position="794"/>
        <end position="810"/>
    </location>
</feature>
<feature type="compositionally biased region" description="Polar residues" evidence="1">
    <location>
        <begin position="1272"/>
        <end position="1295"/>
    </location>
</feature>
<feature type="compositionally biased region" description="Low complexity" evidence="1">
    <location>
        <begin position="1221"/>
        <end position="1233"/>
    </location>
</feature>
<dbReference type="InterPro" id="IPR035979">
    <property type="entry name" value="RBD_domain_sf"/>
</dbReference>
<reference evidence="3" key="1">
    <citation type="submission" date="2021-10" db="EMBL/GenBank/DDBJ databases">
        <title>Tropical sea cucumber genome reveals ecological adaptation and Cuvierian tubules defense mechanism.</title>
        <authorList>
            <person name="Chen T."/>
        </authorList>
    </citation>
    <scope>NUCLEOTIDE SEQUENCE</scope>
    <source>
        <strain evidence="3">Nanhai2018</strain>
        <tissue evidence="3">Muscle</tissue>
    </source>
</reference>
<dbReference type="InterPro" id="IPR012677">
    <property type="entry name" value="Nucleotide-bd_a/b_plait_sf"/>
</dbReference>
<feature type="compositionally biased region" description="Polar residues" evidence="1">
    <location>
        <begin position="35"/>
        <end position="50"/>
    </location>
</feature>
<feature type="compositionally biased region" description="Low complexity" evidence="1">
    <location>
        <begin position="321"/>
        <end position="338"/>
    </location>
</feature>
<dbReference type="SUPFAM" id="SSF54928">
    <property type="entry name" value="RNA-binding domain, RBD"/>
    <property type="match status" value="1"/>
</dbReference>
<feature type="compositionally biased region" description="Basic and acidic residues" evidence="1">
    <location>
        <begin position="486"/>
        <end position="499"/>
    </location>
</feature>
<feature type="compositionally biased region" description="Polar residues" evidence="1">
    <location>
        <begin position="1111"/>
        <end position="1123"/>
    </location>
</feature>
<feature type="region of interest" description="Disordered" evidence="1">
    <location>
        <begin position="15"/>
        <end position="444"/>
    </location>
</feature>
<feature type="compositionally biased region" description="Polar residues" evidence="1">
    <location>
        <begin position="600"/>
        <end position="614"/>
    </location>
</feature>
<dbReference type="GO" id="GO:0000932">
    <property type="term" value="C:P-body"/>
    <property type="evidence" value="ECO:0007669"/>
    <property type="project" value="TreeGrafter"/>
</dbReference>
<feature type="compositionally biased region" description="Polar residues" evidence="1">
    <location>
        <begin position="216"/>
        <end position="225"/>
    </location>
</feature>
<dbReference type="GO" id="GO:0035195">
    <property type="term" value="P:miRNA-mediated post-transcriptional gene silencing"/>
    <property type="evidence" value="ECO:0007669"/>
    <property type="project" value="TreeGrafter"/>
</dbReference>
<dbReference type="Gene3D" id="3.30.70.330">
    <property type="match status" value="1"/>
</dbReference>
<dbReference type="GO" id="GO:0003676">
    <property type="term" value="F:nucleic acid binding"/>
    <property type="evidence" value="ECO:0007669"/>
    <property type="project" value="InterPro"/>
</dbReference>
<feature type="compositionally biased region" description="Polar residues" evidence="1">
    <location>
        <begin position="812"/>
        <end position="828"/>
    </location>
</feature>
<dbReference type="PROSITE" id="PS50030">
    <property type="entry name" value="UBA"/>
    <property type="match status" value="1"/>
</dbReference>
<feature type="region of interest" description="Disordered" evidence="1">
    <location>
        <begin position="1067"/>
        <end position="1243"/>
    </location>
</feature>
<feature type="compositionally biased region" description="Low complexity" evidence="1">
    <location>
        <begin position="126"/>
        <end position="139"/>
    </location>
</feature>
<dbReference type="InterPro" id="IPR015940">
    <property type="entry name" value="UBA"/>
</dbReference>
<dbReference type="PANTHER" id="PTHR13020">
    <property type="entry name" value="TRINUCLEOTIDE REPEAT-CONTAINING GENE 6"/>
    <property type="match status" value="1"/>
</dbReference>
<gene>
    <name evidence="3" type="ORF">HOLleu_18676</name>
</gene>
<feature type="compositionally biased region" description="Polar residues" evidence="1">
    <location>
        <begin position="567"/>
        <end position="590"/>
    </location>
</feature>
<feature type="compositionally biased region" description="Polar residues" evidence="1">
    <location>
        <begin position="396"/>
        <end position="418"/>
    </location>
</feature>
<feature type="region of interest" description="Disordered" evidence="1">
    <location>
        <begin position="655"/>
        <end position="680"/>
    </location>
</feature>
<feature type="compositionally biased region" description="Polar residues" evidence="1">
    <location>
        <begin position="15"/>
        <end position="29"/>
    </location>
</feature>
<feature type="domain" description="UBA" evidence="2">
    <location>
        <begin position="862"/>
        <end position="906"/>
    </location>
</feature>
<feature type="compositionally biased region" description="Polar residues" evidence="1">
    <location>
        <begin position="856"/>
        <end position="867"/>
    </location>
</feature>
<feature type="region of interest" description="Disordered" evidence="1">
    <location>
        <begin position="702"/>
        <end position="867"/>
    </location>
</feature>